<dbReference type="Proteomes" id="UP001152604">
    <property type="component" value="Unassembled WGS sequence"/>
</dbReference>
<feature type="transmembrane region" description="Helical" evidence="2">
    <location>
        <begin position="7"/>
        <end position="29"/>
    </location>
</feature>
<keyword evidence="4" id="KW-1185">Reference proteome</keyword>
<feature type="compositionally biased region" description="Basic residues" evidence="1">
    <location>
        <begin position="91"/>
        <end position="102"/>
    </location>
</feature>
<feature type="region of interest" description="Disordered" evidence="1">
    <location>
        <begin position="81"/>
        <end position="102"/>
    </location>
</feature>
<name>A0ABN8K7V2_9HYPH</name>
<dbReference type="EMBL" id="CAKXZS010000044">
    <property type="protein sequence ID" value="CAH2406365.1"/>
    <property type="molecule type" value="Genomic_DNA"/>
</dbReference>
<accession>A0ABN8K7V2</accession>
<organism evidence="3 4">
    <name type="scientific">Mesorhizobium ventifaucium</name>
    <dbReference type="NCBI Taxonomy" id="666020"/>
    <lineage>
        <taxon>Bacteria</taxon>
        <taxon>Pseudomonadati</taxon>
        <taxon>Pseudomonadota</taxon>
        <taxon>Alphaproteobacteria</taxon>
        <taxon>Hyphomicrobiales</taxon>
        <taxon>Phyllobacteriaceae</taxon>
        <taxon>Mesorhizobium</taxon>
    </lineage>
</organism>
<evidence type="ECO:0000313" key="4">
    <source>
        <dbReference type="Proteomes" id="UP001152604"/>
    </source>
</evidence>
<evidence type="ECO:0000313" key="3">
    <source>
        <dbReference type="EMBL" id="CAH2406365.1"/>
    </source>
</evidence>
<comment type="caution">
    <text evidence="3">The sequence shown here is derived from an EMBL/GenBank/DDBJ whole genome shotgun (WGS) entry which is preliminary data.</text>
</comment>
<keyword evidence="2" id="KW-1133">Transmembrane helix</keyword>
<evidence type="ECO:0000256" key="1">
    <source>
        <dbReference type="SAM" id="MobiDB-lite"/>
    </source>
</evidence>
<reference evidence="3" key="1">
    <citation type="submission" date="2022-03" db="EMBL/GenBank/DDBJ databases">
        <authorList>
            <person name="Brunel B."/>
        </authorList>
    </citation>
    <scope>NUCLEOTIDE SEQUENCE</scope>
    <source>
        <strain evidence="3">STM4922sample</strain>
    </source>
</reference>
<keyword evidence="2" id="KW-0812">Transmembrane</keyword>
<feature type="transmembrane region" description="Helical" evidence="2">
    <location>
        <begin position="35"/>
        <end position="56"/>
    </location>
</feature>
<evidence type="ECO:0008006" key="5">
    <source>
        <dbReference type="Google" id="ProtNLM"/>
    </source>
</evidence>
<evidence type="ECO:0000256" key="2">
    <source>
        <dbReference type="SAM" id="Phobius"/>
    </source>
</evidence>
<sequence>MLGGARRFIFGLMFVVNIGLALCLAYLFIGRGYFVVSGFTSVEVVTIVLVALGVLLTARRGCWRSLSVGSAVDGSKNANVAQLDTSERQRTQTRAKRGQGPL</sequence>
<protein>
    <recommendedName>
        <fullName evidence="5">Exopolysaccharide production repressor exox</fullName>
    </recommendedName>
</protein>
<gene>
    <name evidence="3" type="ORF">MES4922_490067</name>
</gene>
<proteinExistence type="predicted"/>
<keyword evidence="2" id="KW-0472">Membrane</keyword>